<dbReference type="InterPro" id="IPR028203">
    <property type="entry name" value="PSII_CF48-like_dom"/>
</dbReference>
<evidence type="ECO:0000256" key="2">
    <source>
        <dbReference type="ARBA" id="ARBA00023276"/>
    </source>
</evidence>
<protein>
    <submittedName>
        <fullName evidence="4">WD40/YVTN/BNR-like repeat-containing protein</fullName>
    </submittedName>
</protein>
<name>A0ABW2MRS5_9FLAO</name>
<dbReference type="PROSITE" id="PS51257">
    <property type="entry name" value="PROKAR_LIPOPROTEIN"/>
    <property type="match status" value="1"/>
</dbReference>
<evidence type="ECO:0000256" key="1">
    <source>
        <dbReference type="ARBA" id="ARBA00022531"/>
    </source>
</evidence>
<evidence type="ECO:0000259" key="3">
    <source>
        <dbReference type="Pfam" id="PF14870"/>
    </source>
</evidence>
<gene>
    <name evidence="4" type="ORF">ACFQO1_05025</name>
</gene>
<evidence type="ECO:0000313" key="5">
    <source>
        <dbReference type="Proteomes" id="UP001596415"/>
    </source>
</evidence>
<dbReference type="Proteomes" id="UP001596415">
    <property type="component" value="Unassembled WGS sequence"/>
</dbReference>
<dbReference type="PANTHER" id="PTHR47199">
    <property type="entry name" value="PHOTOSYSTEM II STABILITY/ASSEMBLY FACTOR HCF136, CHLOROPLASTIC"/>
    <property type="match status" value="1"/>
</dbReference>
<dbReference type="Gene3D" id="2.130.10.10">
    <property type="entry name" value="YVTN repeat-like/Quinoprotein amine dehydrogenase"/>
    <property type="match status" value="2"/>
</dbReference>
<dbReference type="Pfam" id="PF14870">
    <property type="entry name" value="PSII_BNR"/>
    <property type="match status" value="1"/>
</dbReference>
<keyword evidence="2" id="KW-0604">Photosystem II</keyword>
<sequence length="347" mass="37983">MRYLFSLLMVLGFISCDSFSKKDIVSVEITPVFEDSLSIRAISPVDETKVWFAADKGIVGLIDGKTPKLATIKYEDSLLHFRSIAQTKNAFFVLSIANPGVLYKIGYNGNEATNIEEVYLERGEKVFYDAMAFWNDSEGIAMGDPINGCLSIIRTKDGGNTWSKISCDNLPKTEAAEAAFAASNSNISLVGTHVWIVTGGKRARVFHSADKGETWEVFNTPIIQGQAMTGIYSVDFYDENLGVIFGGNWDNKTFNEGNKAITRNGGKTWDLISNGKGPGYRSSVRFIPGTQGESLVAVGSPGISYSPDQGDSWTELSEEGFYALEFVNDSVAFASGQHKISKLVFRK</sequence>
<dbReference type="EMBL" id="JBHTBN010000002">
    <property type="protein sequence ID" value="MFC7357039.1"/>
    <property type="molecule type" value="Genomic_DNA"/>
</dbReference>
<dbReference type="PANTHER" id="PTHR47199:SF2">
    <property type="entry name" value="PHOTOSYSTEM II STABILITY_ASSEMBLY FACTOR HCF136, CHLOROPLASTIC"/>
    <property type="match status" value="1"/>
</dbReference>
<proteinExistence type="predicted"/>
<keyword evidence="1" id="KW-0602">Photosynthesis</keyword>
<dbReference type="RefSeq" id="WP_380216888.1">
    <property type="nucleotide sequence ID" value="NZ_JBHTBN010000002.1"/>
</dbReference>
<feature type="domain" description="Photosynthesis system II assembly factor Ycf48/Hcf136-like" evidence="3">
    <location>
        <begin position="124"/>
        <end position="217"/>
    </location>
</feature>
<dbReference type="InterPro" id="IPR015943">
    <property type="entry name" value="WD40/YVTN_repeat-like_dom_sf"/>
</dbReference>
<accession>A0ABW2MRS5</accession>
<dbReference type="SUPFAM" id="SSF110296">
    <property type="entry name" value="Oligoxyloglucan reducing end-specific cellobiohydrolase"/>
    <property type="match status" value="1"/>
</dbReference>
<reference evidence="5" key="1">
    <citation type="journal article" date="2019" name="Int. J. Syst. Evol. Microbiol.">
        <title>The Global Catalogue of Microorganisms (GCM) 10K type strain sequencing project: providing services to taxonomists for standard genome sequencing and annotation.</title>
        <authorList>
            <consortium name="The Broad Institute Genomics Platform"/>
            <consortium name="The Broad Institute Genome Sequencing Center for Infectious Disease"/>
            <person name="Wu L."/>
            <person name="Ma J."/>
        </authorList>
    </citation>
    <scope>NUCLEOTIDE SEQUENCE [LARGE SCALE GENOMIC DNA]</scope>
    <source>
        <strain evidence="5">CGMCC 1.16306</strain>
    </source>
</reference>
<comment type="caution">
    <text evidence="4">The sequence shown here is derived from an EMBL/GenBank/DDBJ whole genome shotgun (WGS) entry which is preliminary data.</text>
</comment>
<keyword evidence="5" id="KW-1185">Reference proteome</keyword>
<organism evidence="4 5">
    <name type="scientific">Jejudonia soesokkakensis</name>
    <dbReference type="NCBI Taxonomy" id="1323432"/>
    <lineage>
        <taxon>Bacteria</taxon>
        <taxon>Pseudomonadati</taxon>
        <taxon>Bacteroidota</taxon>
        <taxon>Flavobacteriia</taxon>
        <taxon>Flavobacteriales</taxon>
        <taxon>Flavobacteriaceae</taxon>
        <taxon>Jejudonia</taxon>
    </lineage>
</organism>
<evidence type="ECO:0000313" key="4">
    <source>
        <dbReference type="EMBL" id="MFC7357039.1"/>
    </source>
</evidence>